<sequence>MVNQSFPRGVALSQRLRFSMMGLILLCIPLGLGDPGKALTIAEAQLPSTSAQPATSAPADLSDRLAEIDAAANRQDLNALMRFYSSDFQHQDGLNHAAMTEVIKNFWDTHEQVEYTTKLLSWQSTGTNRYTAETETTVTGTQILSDRELKLTATLRSQQQFVEGQIVRQTTLAEQSQITSGESPPTVTVNMPAQVQAGQSFNFDAIVQEPLGSQILMGAVYQEPVNAENYQKKPDIQLEPLRSGGFFKTGRAAAEPSQEWISAVFVREGGMTFVTQRLNVISAQASTPATAR</sequence>
<dbReference type="AlphaFoldDB" id="A0A8K1ZZ34"/>
<organism evidence="1 2">
    <name type="scientific">Petrachloros mirabilis ULC683</name>
    <dbReference type="NCBI Taxonomy" id="2781853"/>
    <lineage>
        <taxon>Bacteria</taxon>
        <taxon>Bacillati</taxon>
        <taxon>Cyanobacteriota</taxon>
        <taxon>Cyanophyceae</taxon>
        <taxon>Synechococcales</taxon>
        <taxon>Petrachlorosaceae</taxon>
        <taxon>Petrachloros</taxon>
        <taxon>Petrachloros mirabilis</taxon>
    </lineage>
</organism>
<dbReference type="EMBL" id="WVIC01000016">
    <property type="protein sequence ID" value="NCJ06777.1"/>
    <property type="molecule type" value="Genomic_DNA"/>
</dbReference>
<dbReference type="Proteomes" id="UP000607397">
    <property type="component" value="Unassembled WGS sequence"/>
</dbReference>
<proteinExistence type="predicted"/>
<evidence type="ECO:0000313" key="1">
    <source>
        <dbReference type="EMBL" id="NCJ06777.1"/>
    </source>
</evidence>
<keyword evidence="2" id="KW-1185">Reference proteome</keyword>
<name>A0A8K1ZZ34_9CYAN</name>
<evidence type="ECO:0000313" key="2">
    <source>
        <dbReference type="Proteomes" id="UP000607397"/>
    </source>
</evidence>
<dbReference type="SUPFAM" id="SSF54427">
    <property type="entry name" value="NTF2-like"/>
    <property type="match status" value="1"/>
</dbReference>
<dbReference type="RefSeq" id="WP_161825252.1">
    <property type="nucleotide sequence ID" value="NZ_WVIC01000016.1"/>
</dbReference>
<protein>
    <submittedName>
        <fullName evidence="1">Nuclear transport factor 2 family protein</fullName>
    </submittedName>
</protein>
<dbReference type="InterPro" id="IPR032710">
    <property type="entry name" value="NTF2-like_dom_sf"/>
</dbReference>
<gene>
    <name evidence="1" type="ORF">GS597_09700</name>
</gene>
<accession>A0A8K1ZZ34</accession>
<reference evidence="1" key="1">
    <citation type="submission" date="2019-12" db="EMBL/GenBank/DDBJ databases">
        <title>High-Quality draft genome sequences of three cyanobacteria isolated from the limestone walls of the Old Cathedral of Coimbra.</title>
        <authorList>
            <person name="Tiago I."/>
            <person name="Soares F."/>
            <person name="Portugal A."/>
        </authorList>
    </citation>
    <scope>NUCLEOTIDE SEQUENCE [LARGE SCALE GENOMIC DNA]</scope>
    <source>
        <strain evidence="1">C</strain>
    </source>
</reference>
<comment type="caution">
    <text evidence="1">The sequence shown here is derived from an EMBL/GenBank/DDBJ whole genome shotgun (WGS) entry which is preliminary data.</text>
</comment>